<name>A0A921YUB4_MANSE</name>
<dbReference type="AlphaFoldDB" id="A0A921YUB4"/>
<feature type="compositionally biased region" description="Low complexity" evidence="1">
    <location>
        <begin position="262"/>
        <end position="282"/>
    </location>
</feature>
<feature type="region of interest" description="Disordered" evidence="1">
    <location>
        <begin position="254"/>
        <end position="282"/>
    </location>
</feature>
<comment type="caution">
    <text evidence="2">The sequence shown here is derived from an EMBL/GenBank/DDBJ whole genome shotgun (WGS) entry which is preliminary data.</text>
</comment>
<accession>A0A921YUB4</accession>
<reference evidence="2" key="1">
    <citation type="journal article" date="2016" name="Insect Biochem. Mol. Biol.">
        <title>Multifaceted biological insights from a draft genome sequence of the tobacco hornworm moth, Manduca sexta.</title>
        <authorList>
            <person name="Kanost M.R."/>
            <person name="Arrese E.L."/>
            <person name="Cao X."/>
            <person name="Chen Y.R."/>
            <person name="Chellapilla S."/>
            <person name="Goldsmith M.R."/>
            <person name="Grosse-Wilde E."/>
            <person name="Heckel D.G."/>
            <person name="Herndon N."/>
            <person name="Jiang H."/>
            <person name="Papanicolaou A."/>
            <person name="Qu J."/>
            <person name="Soulages J.L."/>
            <person name="Vogel H."/>
            <person name="Walters J."/>
            <person name="Waterhouse R.M."/>
            <person name="Ahn S.J."/>
            <person name="Almeida F.C."/>
            <person name="An C."/>
            <person name="Aqrawi P."/>
            <person name="Bretschneider A."/>
            <person name="Bryant W.B."/>
            <person name="Bucks S."/>
            <person name="Chao H."/>
            <person name="Chevignon G."/>
            <person name="Christen J.M."/>
            <person name="Clarke D.F."/>
            <person name="Dittmer N.T."/>
            <person name="Ferguson L.C.F."/>
            <person name="Garavelou S."/>
            <person name="Gordon K.H.J."/>
            <person name="Gunaratna R.T."/>
            <person name="Han Y."/>
            <person name="Hauser F."/>
            <person name="He Y."/>
            <person name="Heidel-Fischer H."/>
            <person name="Hirsh A."/>
            <person name="Hu Y."/>
            <person name="Jiang H."/>
            <person name="Kalra D."/>
            <person name="Klinner C."/>
            <person name="Konig C."/>
            <person name="Kovar C."/>
            <person name="Kroll A.R."/>
            <person name="Kuwar S.S."/>
            <person name="Lee S.L."/>
            <person name="Lehman R."/>
            <person name="Li K."/>
            <person name="Li Z."/>
            <person name="Liang H."/>
            <person name="Lovelace S."/>
            <person name="Lu Z."/>
            <person name="Mansfield J.H."/>
            <person name="McCulloch K.J."/>
            <person name="Mathew T."/>
            <person name="Morton B."/>
            <person name="Muzny D.M."/>
            <person name="Neunemann D."/>
            <person name="Ongeri F."/>
            <person name="Pauchet Y."/>
            <person name="Pu L.L."/>
            <person name="Pyrousis I."/>
            <person name="Rao X.J."/>
            <person name="Redding A."/>
            <person name="Roesel C."/>
            <person name="Sanchez-Gracia A."/>
            <person name="Schaack S."/>
            <person name="Shukla A."/>
            <person name="Tetreau G."/>
            <person name="Wang Y."/>
            <person name="Xiong G.H."/>
            <person name="Traut W."/>
            <person name="Walsh T.K."/>
            <person name="Worley K.C."/>
            <person name="Wu D."/>
            <person name="Wu W."/>
            <person name="Wu Y.Q."/>
            <person name="Zhang X."/>
            <person name="Zou Z."/>
            <person name="Zucker H."/>
            <person name="Briscoe A.D."/>
            <person name="Burmester T."/>
            <person name="Clem R.J."/>
            <person name="Feyereisen R."/>
            <person name="Grimmelikhuijzen C.J.P."/>
            <person name="Hamodrakas S.J."/>
            <person name="Hansson B.S."/>
            <person name="Huguet E."/>
            <person name="Jermiin L.S."/>
            <person name="Lan Q."/>
            <person name="Lehman H.K."/>
            <person name="Lorenzen M."/>
            <person name="Merzendorfer H."/>
            <person name="Michalopoulos I."/>
            <person name="Morton D.B."/>
            <person name="Muthukrishnan S."/>
            <person name="Oakeshott J.G."/>
            <person name="Palmer W."/>
            <person name="Park Y."/>
            <person name="Passarelli A.L."/>
            <person name="Rozas J."/>
            <person name="Schwartz L.M."/>
            <person name="Smith W."/>
            <person name="Southgate A."/>
            <person name="Vilcinskas A."/>
            <person name="Vogt R."/>
            <person name="Wang P."/>
            <person name="Werren J."/>
            <person name="Yu X.Q."/>
            <person name="Zhou J.J."/>
            <person name="Brown S.J."/>
            <person name="Scherer S.E."/>
            <person name="Richards S."/>
            <person name="Blissard G.W."/>
        </authorList>
    </citation>
    <scope>NUCLEOTIDE SEQUENCE</scope>
</reference>
<evidence type="ECO:0000313" key="2">
    <source>
        <dbReference type="EMBL" id="KAG6445195.1"/>
    </source>
</evidence>
<dbReference type="EMBL" id="JH668317">
    <property type="protein sequence ID" value="KAG6445195.1"/>
    <property type="molecule type" value="Genomic_DNA"/>
</dbReference>
<gene>
    <name evidence="2" type="ORF">O3G_MSEX003800</name>
</gene>
<dbReference type="Proteomes" id="UP000791440">
    <property type="component" value="Unassembled WGS sequence"/>
</dbReference>
<evidence type="ECO:0000313" key="3">
    <source>
        <dbReference type="Proteomes" id="UP000791440"/>
    </source>
</evidence>
<feature type="region of interest" description="Disordered" evidence="1">
    <location>
        <begin position="200"/>
        <end position="224"/>
    </location>
</feature>
<protein>
    <submittedName>
        <fullName evidence="2">Uncharacterized protein</fullName>
    </submittedName>
</protein>
<sequence>MPQDNVIKVNPDFLDFDECISKTVLLKNMFIDNSIASKPENSASQIIQQSETLDSVNNLIKNAIQSNPCNNLDCFINESAELNNGLKSDLVLITSNNIRNPCNNEEKEESKDDIGNIKLNDVISISSEEDLSLCLLENIELLKTISPKPIKVDNNDSTRDQKYDSDCSGYHSSDFEFITESEARFEGLINNRAKELHKNTPFSKTTSEISGYPNSLNCRSTHNSKTERKYSDAFKENHQPILNLNKDLGLSNKIDLEQPGASSNTVSNNHSHSVGPSSSFSNFRYNEPRSNLYASTPTFSRNIFLKNNPRHNVIPAGEEYFNLFRGIYDPMLPLCNIHMMENKSFRATGMNVEFEGIGFDLRLMRNMDSSSQDELESEAEENVKKIIHLYPGDNRKRRRRH</sequence>
<feature type="compositionally biased region" description="Polar residues" evidence="1">
    <location>
        <begin position="200"/>
        <end position="223"/>
    </location>
</feature>
<organism evidence="2 3">
    <name type="scientific">Manduca sexta</name>
    <name type="common">Tobacco hawkmoth</name>
    <name type="synonym">Tobacco hornworm</name>
    <dbReference type="NCBI Taxonomy" id="7130"/>
    <lineage>
        <taxon>Eukaryota</taxon>
        <taxon>Metazoa</taxon>
        <taxon>Ecdysozoa</taxon>
        <taxon>Arthropoda</taxon>
        <taxon>Hexapoda</taxon>
        <taxon>Insecta</taxon>
        <taxon>Pterygota</taxon>
        <taxon>Neoptera</taxon>
        <taxon>Endopterygota</taxon>
        <taxon>Lepidoptera</taxon>
        <taxon>Glossata</taxon>
        <taxon>Ditrysia</taxon>
        <taxon>Bombycoidea</taxon>
        <taxon>Sphingidae</taxon>
        <taxon>Sphinginae</taxon>
        <taxon>Sphingini</taxon>
        <taxon>Manduca</taxon>
    </lineage>
</organism>
<reference evidence="2" key="2">
    <citation type="submission" date="2020-12" db="EMBL/GenBank/DDBJ databases">
        <authorList>
            <person name="Kanost M."/>
        </authorList>
    </citation>
    <scope>NUCLEOTIDE SEQUENCE</scope>
</reference>
<proteinExistence type="predicted"/>
<evidence type="ECO:0000256" key="1">
    <source>
        <dbReference type="SAM" id="MobiDB-lite"/>
    </source>
</evidence>
<keyword evidence="3" id="KW-1185">Reference proteome</keyword>